<protein>
    <recommendedName>
        <fullName evidence="1">3'-phosphate/5'-hydroxy nucleic acid ligase</fullName>
        <ecNumber evidence="1">6.5.1.8</ecNumber>
    </recommendedName>
</protein>
<reference evidence="12" key="1">
    <citation type="submission" date="2016-02" db="EMBL/GenBank/DDBJ databases">
        <title>Halorhodospira halochloris DSM-1059 complete genome, version 2.</title>
        <authorList>
            <person name="Tsukatani Y."/>
        </authorList>
    </citation>
    <scope>NUCLEOTIDE SEQUENCE</scope>
    <source>
        <strain evidence="12">DSM 1059</strain>
    </source>
</reference>
<dbReference type="EC" id="6.5.1.8" evidence="1"/>
<dbReference type="GO" id="GO:0005525">
    <property type="term" value="F:GTP binding"/>
    <property type="evidence" value="ECO:0007669"/>
    <property type="project" value="UniProtKB-KW"/>
</dbReference>
<keyword evidence="5" id="KW-0692">RNA repair</keyword>
<evidence type="ECO:0000256" key="7">
    <source>
        <dbReference type="ARBA" id="ARBA00023211"/>
    </source>
</evidence>
<feature type="binding site" evidence="11">
    <location>
        <position position="287"/>
    </location>
    <ligand>
        <name>Mn(2+)</name>
        <dbReference type="ChEBI" id="CHEBI:29035"/>
        <label>2</label>
    </ligand>
</feature>
<dbReference type="OrthoDB" id="9802323at2"/>
<feature type="binding site" evidence="10">
    <location>
        <begin position="316"/>
        <end position="319"/>
    </location>
    <ligand>
        <name>GMP</name>
        <dbReference type="ChEBI" id="CHEBI:58115"/>
    </ligand>
</feature>
<dbReference type="GO" id="GO:0170057">
    <property type="term" value="F:RNA ligase (GTP) activity"/>
    <property type="evidence" value="ECO:0007669"/>
    <property type="project" value="UniProtKB-EC"/>
</dbReference>
<dbReference type="RefSeq" id="WP_096407355.1">
    <property type="nucleotide sequence ID" value="NZ_AP017372.2"/>
</dbReference>
<dbReference type="GO" id="GO:0006396">
    <property type="term" value="P:RNA processing"/>
    <property type="evidence" value="ECO:0007669"/>
    <property type="project" value="InterPro"/>
</dbReference>
<evidence type="ECO:0000256" key="2">
    <source>
        <dbReference type="ARBA" id="ARBA00022598"/>
    </source>
</evidence>
<name>A0A110B4L0_HALHR</name>
<dbReference type="InterPro" id="IPR036025">
    <property type="entry name" value="RtcB-like_sf"/>
</dbReference>
<feature type="binding site" evidence="10">
    <location>
        <begin position="182"/>
        <end position="186"/>
    </location>
    <ligand>
        <name>GMP</name>
        <dbReference type="ChEBI" id="CHEBI:58115"/>
    </ligand>
</feature>
<evidence type="ECO:0000256" key="6">
    <source>
        <dbReference type="ARBA" id="ARBA00023134"/>
    </source>
</evidence>
<dbReference type="KEGG" id="hhk:HH1059_02300"/>
<dbReference type="InterPro" id="IPR052915">
    <property type="entry name" value="RtcB-like"/>
</dbReference>
<dbReference type="EMBL" id="AP017372">
    <property type="protein sequence ID" value="BAU56906.1"/>
    <property type="molecule type" value="Genomic_DNA"/>
</dbReference>
<evidence type="ECO:0000256" key="9">
    <source>
        <dbReference type="PIRSR" id="PIRSR601233-1"/>
    </source>
</evidence>
<evidence type="ECO:0000256" key="11">
    <source>
        <dbReference type="PIRSR" id="PIRSR601233-3"/>
    </source>
</evidence>
<keyword evidence="7 11" id="KW-0464">Manganese</keyword>
<sequence length="417" mass="45760">MKQLTVFDRAFLEERLNLSALWQWFFEKRSQGVKLSAASIAGFFSGQHPEQVDFASIYQLMDAASEGFVVRAAGMPDMHQGYALPIGGVVATQDVVVPAWVGYDIGCGMCAAPTSFSVEEILANRQLIFRSIYRRIPVGTKGHNKPIVDPERELGKLPDNKTRSIYKSRHGDRQCGTLGGGNHFIEIGVADSDQRVWIVLHSGSRGPGHGVAGHFMKLASSSSKAKQGHYGLSIDSAEGQSYLASLDWMTRFALLDRRLMLESVEQALQDIDLAGEVCMDELVNRNHNHAEPDANGYYIHRKGATHAEDGMAGVIPGDMSRGSYLVRGLGNAQALNSSSHGAGRKLGRRQAKQQLDIEQFRTTMQQANVQACVTPGTLDEAPGAYKDIHDIIALQIEYGLIEQVDRIRPLINIKEQG</sequence>
<dbReference type="AlphaFoldDB" id="A0A110B4L0"/>
<keyword evidence="6 10" id="KW-0342">GTP-binding</keyword>
<feature type="binding site" evidence="10">
    <location>
        <position position="323"/>
    </location>
    <ligand>
        <name>GMP</name>
        <dbReference type="ChEBI" id="CHEBI:58115"/>
    </ligand>
</feature>
<dbReference type="PANTHER" id="PTHR43749:SF2">
    <property type="entry name" value="RNA-SPLICING LIGASE RTCB"/>
    <property type="match status" value="1"/>
</dbReference>
<feature type="binding site" evidence="10">
    <location>
        <begin position="340"/>
        <end position="343"/>
    </location>
    <ligand>
        <name>GMP</name>
        <dbReference type="ChEBI" id="CHEBI:58115"/>
    </ligand>
</feature>
<keyword evidence="2 12" id="KW-0436">Ligase</keyword>
<evidence type="ECO:0000256" key="10">
    <source>
        <dbReference type="PIRSR" id="PIRSR601233-2"/>
    </source>
</evidence>
<feature type="active site" description="GMP-histidine intermediate" evidence="9">
    <location>
        <position position="340"/>
    </location>
</feature>
<evidence type="ECO:0000313" key="12">
    <source>
        <dbReference type="EMBL" id="BAU56906.1"/>
    </source>
</evidence>
<accession>A0A110B4L0</accession>
<dbReference type="Proteomes" id="UP000218890">
    <property type="component" value="Chromosome"/>
</dbReference>
<gene>
    <name evidence="12" type="primary">rtcB</name>
    <name evidence="12" type="ORF">HH1059_02300</name>
</gene>
<feature type="binding site" evidence="11">
    <location>
        <position position="183"/>
    </location>
    <ligand>
        <name>Mn(2+)</name>
        <dbReference type="ChEBI" id="CHEBI:29035"/>
        <label>1</label>
    </ligand>
</feature>
<dbReference type="GO" id="GO:0030145">
    <property type="term" value="F:manganese ion binding"/>
    <property type="evidence" value="ECO:0007669"/>
    <property type="project" value="TreeGrafter"/>
</dbReference>
<feature type="binding site" evidence="11">
    <location>
        <position position="201"/>
    </location>
    <ligand>
        <name>Mn(2+)</name>
        <dbReference type="ChEBI" id="CHEBI:29035"/>
        <label>2</label>
    </ligand>
</feature>
<keyword evidence="13" id="KW-1185">Reference proteome</keyword>
<comment type="catalytic activity">
    <reaction evidence="8">
        <text>a 3'-end 3'-phospho-ribonucleotide-RNA + a 5'-end dephospho-ribonucleoside-RNA + GTP = a ribonucleotidyl-ribonucleotide-RNA + GMP + diphosphate</text>
        <dbReference type="Rhea" id="RHEA:68076"/>
        <dbReference type="Rhea" id="RHEA-COMP:10463"/>
        <dbReference type="Rhea" id="RHEA-COMP:13936"/>
        <dbReference type="Rhea" id="RHEA-COMP:17355"/>
        <dbReference type="ChEBI" id="CHEBI:33019"/>
        <dbReference type="ChEBI" id="CHEBI:37565"/>
        <dbReference type="ChEBI" id="CHEBI:58115"/>
        <dbReference type="ChEBI" id="CHEBI:83062"/>
        <dbReference type="ChEBI" id="CHEBI:138284"/>
        <dbReference type="ChEBI" id="CHEBI:173118"/>
        <dbReference type="EC" id="6.5.1.8"/>
    </reaction>
</comment>
<dbReference type="InterPro" id="IPR001233">
    <property type="entry name" value="RtcB"/>
</dbReference>
<dbReference type="GO" id="GO:0006281">
    <property type="term" value="P:DNA repair"/>
    <property type="evidence" value="ECO:0007669"/>
    <property type="project" value="TreeGrafter"/>
</dbReference>
<dbReference type="SUPFAM" id="SSF103365">
    <property type="entry name" value="Hypothetical protein PH1602"/>
    <property type="match status" value="1"/>
</dbReference>
<dbReference type="PANTHER" id="PTHR43749">
    <property type="entry name" value="RNA-SPLICING LIGASE RTCB"/>
    <property type="match status" value="1"/>
</dbReference>
<evidence type="ECO:0000256" key="5">
    <source>
        <dbReference type="ARBA" id="ARBA00022800"/>
    </source>
</evidence>
<dbReference type="GO" id="GO:0042245">
    <property type="term" value="P:RNA repair"/>
    <property type="evidence" value="ECO:0007669"/>
    <property type="project" value="UniProtKB-KW"/>
</dbReference>
<evidence type="ECO:0000313" key="13">
    <source>
        <dbReference type="Proteomes" id="UP000218890"/>
    </source>
</evidence>
<dbReference type="Pfam" id="PF01139">
    <property type="entry name" value="RtcB"/>
    <property type="match status" value="1"/>
</dbReference>
<evidence type="ECO:0000256" key="8">
    <source>
        <dbReference type="ARBA" id="ARBA00047746"/>
    </source>
</evidence>
<feature type="binding site" evidence="10">
    <location>
        <begin position="287"/>
        <end position="288"/>
    </location>
    <ligand>
        <name>GMP</name>
        <dbReference type="ChEBI" id="CHEBI:58115"/>
    </ligand>
</feature>
<dbReference type="Gene3D" id="3.90.1860.10">
    <property type="entry name" value="tRNA-splicing ligase RtcB"/>
    <property type="match status" value="1"/>
</dbReference>
<feature type="binding site" evidence="10">
    <location>
        <position position="414"/>
    </location>
    <ligand>
        <name>GMP</name>
        <dbReference type="ChEBI" id="CHEBI:58115"/>
    </ligand>
</feature>
<evidence type="ECO:0000256" key="1">
    <source>
        <dbReference type="ARBA" id="ARBA00012726"/>
    </source>
</evidence>
<evidence type="ECO:0000256" key="3">
    <source>
        <dbReference type="ARBA" id="ARBA00022723"/>
    </source>
</evidence>
<keyword evidence="4 10" id="KW-0547">Nucleotide-binding</keyword>
<proteinExistence type="predicted"/>
<evidence type="ECO:0000256" key="4">
    <source>
        <dbReference type="ARBA" id="ARBA00022741"/>
    </source>
</evidence>
<organism evidence="12 13">
    <name type="scientific">Halorhodospira halochloris</name>
    <name type="common">Ectothiorhodospira halochloris</name>
    <dbReference type="NCBI Taxonomy" id="1052"/>
    <lineage>
        <taxon>Bacteria</taxon>
        <taxon>Pseudomonadati</taxon>
        <taxon>Pseudomonadota</taxon>
        <taxon>Gammaproteobacteria</taxon>
        <taxon>Chromatiales</taxon>
        <taxon>Ectothiorhodospiraceae</taxon>
        <taxon>Halorhodospira</taxon>
    </lineage>
</organism>
<feature type="binding site" evidence="11">
    <location>
        <position position="104"/>
    </location>
    <ligand>
        <name>Mn(2+)</name>
        <dbReference type="ChEBI" id="CHEBI:29035"/>
        <label>1</label>
    </ligand>
</feature>
<dbReference type="GO" id="GO:0003909">
    <property type="term" value="F:DNA ligase activity"/>
    <property type="evidence" value="ECO:0007669"/>
    <property type="project" value="TreeGrafter"/>
</dbReference>
<comment type="cofactor">
    <cofactor evidence="11">
        <name>Mn(2+)</name>
        <dbReference type="ChEBI" id="CHEBI:29035"/>
    </cofactor>
    <text evidence="11">Binds 2 manganese ions per subunit.</text>
</comment>
<keyword evidence="3 11" id="KW-0479">Metal-binding</keyword>